<dbReference type="GO" id="GO:0016491">
    <property type="term" value="F:oxidoreductase activity"/>
    <property type="evidence" value="ECO:0007669"/>
    <property type="project" value="UniProtKB-KW"/>
</dbReference>
<dbReference type="InterPro" id="IPR023210">
    <property type="entry name" value="NADP_OxRdtase_dom"/>
</dbReference>
<evidence type="ECO:0000313" key="5">
    <source>
        <dbReference type="Proteomes" id="UP000053300"/>
    </source>
</evidence>
<keyword evidence="1" id="KW-0560">Oxidoreductase</keyword>
<dbReference type="STRING" id="225992.B5M06_09355"/>
<dbReference type="Gene3D" id="3.20.20.100">
    <property type="entry name" value="NADP-dependent oxidoreductase domain"/>
    <property type="match status" value="1"/>
</dbReference>
<dbReference type="AlphaFoldDB" id="A0A0W7YVL3"/>
<evidence type="ECO:0000259" key="3">
    <source>
        <dbReference type="Pfam" id="PF00248"/>
    </source>
</evidence>
<dbReference type="GO" id="GO:0005737">
    <property type="term" value="C:cytoplasm"/>
    <property type="evidence" value="ECO:0007669"/>
    <property type="project" value="TreeGrafter"/>
</dbReference>
<gene>
    <name evidence="4" type="ORF">AS359_00965</name>
</gene>
<dbReference type="PANTHER" id="PTHR43625:SF40">
    <property type="entry name" value="ALDO-KETO REDUCTASE YAKC [NADP(+)]"/>
    <property type="match status" value="1"/>
</dbReference>
<dbReference type="PANTHER" id="PTHR43625">
    <property type="entry name" value="AFLATOXIN B1 ALDEHYDE REDUCTASE"/>
    <property type="match status" value="1"/>
</dbReference>
<keyword evidence="5" id="KW-1185">Reference proteome</keyword>
<dbReference type="RefSeq" id="WP_058880316.1">
    <property type="nucleotide sequence ID" value="NZ_LPXH01000037.1"/>
</dbReference>
<organism evidence="4 5">
    <name type="scientific">Comamonas kerstersii</name>
    <dbReference type="NCBI Taxonomy" id="225992"/>
    <lineage>
        <taxon>Bacteria</taxon>
        <taxon>Pseudomonadati</taxon>
        <taxon>Pseudomonadota</taxon>
        <taxon>Betaproteobacteria</taxon>
        <taxon>Burkholderiales</taxon>
        <taxon>Comamonadaceae</taxon>
        <taxon>Comamonas</taxon>
    </lineage>
</organism>
<reference evidence="4 5" key="1">
    <citation type="submission" date="2015-12" db="EMBL/GenBank/DDBJ databases">
        <title>Complete genome sequence of a multi-drug resistant strain Acidovorax sp. 12322-1.</title>
        <authorList>
            <person name="Ming D."/>
            <person name="Wang M."/>
            <person name="Hu S."/>
            <person name="Zhou Y."/>
            <person name="Jiang T."/>
        </authorList>
    </citation>
    <scope>NUCLEOTIDE SEQUENCE [LARGE SCALE GENOMIC DNA]</scope>
    <source>
        <strain evidence="4 5">12322-1</strain>
    </source>
</reference>
<comment type="caution">
    <text evidence="4">The sequence shown here is derived from an EMBL/GenBank/DDBJ whole genome shotgun (WGS) entry which is preliminary data.</text>
</comment>
<dbReference type="EMBL" id="LPXH01000037">
    <property type="protein sequence ID" value="KUF39154.1"/>
    <property type="molecule type" value="Genomic_DNA"/>
</dbReference>
<dbReference type="Pfam" id="PF00248">
    <property type="entry name" value="Aldo_ket_red"/>
    <property type="match status" value="1"/>
</dbReference>
<dbReference type="Proteomes" id="UP000053300">
    <property type="component" value="Unassembled WGS sequence"/>
</dbReference>
<dbReference type="SUPFAM" id="SSF51430">
    <property type="entry name" value="NAD(P)-linked oxidoreductase"/>
    <property type="match status" value="1"/>
</dbReference>
<feature type="domain" description="NADP-dependent oxidoreductase" evidence="3">
    <location>
        <begin position="14"/>
        <end position="308"/>
    </location>
</feature>
<sequence length="344" mass="37203">MQQRRLGPWQVAPVAFGGMNLSHGYGAAASPAQAQSLVAAALDAGMNLYDTAALYGFGSNEELLGPLLKPHRNRIVLASKCGMAGVRGEDGVVRRVIDGRPATLRRNCEDSLRRLGTEVIDLYYLHRWDKNVPIEDSVGEMSRLVEEGKVRALGLSEVGVEALRRAHSVHPITALQSEYSLWTRNAELGTLAACQELGIAYVAFSPVGRGFLSGKLTDVSTLAKGDIRLAMPRFAPENYARNLELLEPMRAVAEQAGCTLAELAVVWVLHQGEHVIALPGTTKLEHLAENLRAAQVQLSAEALQALDAMFAPEKIVGDRYAPQGQSEVDTEKYSFEQPGPVAAV</sequence>
<dbReference type="InterPro" id="IPR050791">
    <property type="entry name" value="Aldo-Keto_reductase"/>
</dbReference>
<name>A0A0W7YVL3_9BURK</name>
<feature type="region of interest" description="Disordered" evidence="2">
    <location>
        <begin position="322"/>
        <end position="344"/>
    </location>
</feature>
<proteinExistence type="predicted"/>
<protein>
    <submittedName>
        <fullName evidence="4">Aldo/keto reductase</fullName>
    </submittedName>
</protein>
<evidence type="ECO:0000256" key="2">
    <source>
        <dbReference type="SAM" id="MobiDB-lite"/>
    </source>
</evidence>
<evidence type="ECO:0000313" key="4">
    <source>
        <dbReference type="EMBL" id="KUF39154.1"/>
    </source>
</evidence>
<evidence type="ECO:0000256" key="1">
    <source>
        <dbReference type="ARBA" id="ARBA00023002"/>
    </source>
</evidence>
<accession>A0A0W7YVL3</accession>
<dbReference type="InterPro" id="IPR036812">
    <property type="entry name" value="NAD(P)_OxRdtase_dom_sf"/>
</dbReference>